<evidence type="ECO:0000256" key="7">
    <source>
        <dbReference type="ARBA" id="ARBA00023136"/>
    </source>
</evidence>
<feature type="repeat" description="Solcar" evidence="8">
    <location>
        <begin position="250"/>
        <end position="335"/>
    </location>
</feature>
<feature type="repeat" description="Solcar" evidence="8">
    <location>
        <begin position="44"/>
        <end position="123"/>
    </location>
</feature>
<evidence type="ECO:0000256" key="1">
    <source>
        <dbReference type="ARBA" id="ARBA00004225"/>
    </source>
</evidence>
<evidence type="ECO:0000256" key="2">
    <source>
        <dbReference type="ARBA" id="ARBA00006375"/>
    </source>
</evidence>
<sequence>MNSLNPSVDGTLDASSSTSSISSSSPPPSSEIPPPPPPIQQKQPNTFQFMLMGAMAGLLSDGVVHPIDTIRTNTILRSSTLTPHIPKFQYSLRSLYRGFSVVSLFTIPAHASYFVSYEKSKEYLSPILKSDNLTYLLSGLIADIFGGLFWCPMDVMKQRFQYHQRLTFKDLFSSPNSLKIIYKGFGTSIAVYGPYVSLYFMLYENLKKIHFLERMSISNANVNTTNTSDSSRSSNSTANMNTTTTTTTTLSLPHYIIYASMASTVSAIVTTPLDVIKTKVQTLDIYKSPFDVLRNESPLQIRNWPMYMSGWKPRALWMASGTALTMVFYEQLKKMLHVVEEE</sequence>
<dbReference type="VEuPathDB" id="AmoebaDB:NF0028190"/>
<evidence type="ECO:0000256" key="4">
    <source>
        <dbReference type="ARBA" id="ARBA00022692"/>
    </source>
</evidence>
<keyword evidence="13" id="KW-1185">Reference proteome</keyword>
<gene>
    <name evidence="12" type="ORF">FDP41_013236</name>
</gene>
<keyword evidence="7 8" id="KW-0472">Membrane</keyword>
<evidence type="ECO:0000256" key="9">
    <source>
        <dbReference type="RuleBase" id="RU000488"/>
    </source>
</evidence>
<feature type="region of interest" description="Disordered" evidence="10">
    <location>
        <begin position="1"/>
        <end position="43"/>
    </location>
</feature>
<feature type="transmembrane region" description="Helical" evidence="11">
    <location>
        <begin position="135"/>
        <end position="155"/>
    </location>
</feature>
<evidence type="ECO:0000313" key="13">
    <source>
        <dbReference type="Proteomes" id="UP000444721"/>
    </source>
</evidence>
<dbReference type="OMA" id="NHAISGC"/>
<dbReference type="Gene3D" id="1.50.40.10">
    <property type="entry name" value="Mitochondrial carrier domain"/>
    <property type="match status" value="1"/>
</dbReference>
<dbReference type="GO" id="GO:0031966">
    <property type="term" value="C:mitochondrial membrane"/>
    <property type="evidence" value="ECO:0007669"/>
    <property type="project" value="UniProtKB-SubCell"/>
</dbReference>
<feature type="region of interest" description="Disordered" evidence="10">
    <location>
        <begin position="224"/>
        <end position="243"/>
    </location>
</feature>
<evidence type="ECO:0000256" key="6">
    <source>
        <dbReference type="ARBA" id="ARBA00023128"/>
    </source>
</evidence>
<dbReference type="SUPFAM" id="SSF103506">
    <property type="entry name" value="Mitochondrial carrier"/>
    <property type="match status" value="1"/>
</dbReference>
<dbReference type="PROSITE" id="PS50920">
    <property type="entry name" value="SOLCAR"/>
    <property type="match status" value="3"/>
</dbReference>
<dbReference type="OrthoDB" id="250329at2759"/>
<comment type="caution">
    <text evidence="12">The sequence shown here is derived from an EMBL/GenBank/DDBJ whole genome shotgun (WGS) entry which is preliminary data.</text>
</comment>
<dbReference type="GO" id="GO:0005381">
    <property type="term" value="F:iron ion transmembrane transporter activity"/>
    <property type="evidence" value="ECO:0007669"/>
    <property type="project" value="UniProtKB-ARBA"/>
</dbReference>
<dbReference type="PANTHER" id="PTHR45758">
    <property type="entry name" value="MITOFERRIN-1-RELATED"/>
    <property type="match status" value="1"/>
</dbReference>
<evidence type="ECO:0000256" key="10">
    <source>
        <dbReference type="SAM" id="MobiDB-lite"/>
    </source>
</evidence>
<comment type="similarity">
    <text evidence="2 9">Belongs to the mitochondrial carrier (TC 2.A.29) family.</text>
</comment>
<dbReference type="AlphaFoldDB" id="A0A6A5BRQ9"/>
<comment type="subcellular location">
    <subcellularLocation>
        <location evidence="1">Mitochondrion membrane</location>
        <topology evidence="1">Multi-pass membrane protein</topology>
    </subcellularLocation>
</comment>
<feature type="compositionally biased region" description="Low complexity" evidence="10">
    <location>
        <begin position="15"/>
        <end position="24"/>
    </location>
</feature>
<dbReference type="Proteomes" id="UP000444721">
    <property type="component" value="Unassembled WGS sequence"/>
</dbReference>
<protein>
    <recommendedName>
        <fullName evidence="14">Mitochondrial carrier protein</fullName>
    </recommendedName>
</protein>
<dbReference type="PANTHER" id="PTHR45758:SF3">
    <property type="entry name" value="MITOCHONDRIAL SUBSTRATE CARRIER FAMILY PROTEIN E"/>
    <property type="match status" value="1"/>
</dbReference>
<evidence type="ECO:0000256" key="11">
    <source>
        <dbReference type="SAM" id="Phobius"/>
    </source>
</evidence>
<dbReference type="RefSeq" id="XP_044565466.1">
    <property type="nucleotide sequence ID" value="XM_044703844.1"/>
</dbReference>
<evidence type="ECO:0000256" key="8">
    <source>
        <dbReference type="PROSITE-ProRule" id="PRU00282"/>
    </source>
</evidence>
<evidence type="ECO:0000256" key="5">
    <source>
        <dbReference type="ARBA" id="ARBA00022989"/>
    </source>
</evidence>
<proteinExistence type="inferred from homology"/>
<organism evidence="12 13">
    <name type="scientific">Naegleria fowleri</name>
    <name type="common">Brain eating amoeba</name>
    <dbReference type="NCBI Taxonomy" id="5763"/>
    <lineage>
        <taxon>Eukaryota</taxon>
        <taxon>Discoba</taxon>
        <taxon>Heterolobosea</taxon>
        <taxon>Tetramitia</taxon>
        <taxon>Eutetramitia</taxon>
        <taxon>Vahlkampfiidae</taxon>
        <taxon>Naegleria</taxon>
    </lineage>
</organism>
<evidence type="ECO:0008006" key="14">
    <source>
        <dbReference type="Google" id="ProtNLM"/>
    </source>
</evidence>
<keyword evidence="4 8" id="KW-0812">Transmembrane</keyword>
<keyword evidence="5 11" id="KW-1133">Transmembrane helix</keyword>
<feature type="transmembrane region" description="Helical" evidence="11">
    <location>
        <begin position="180"/>
        <end position="202"/>
    </location>
</feature>
<evidence type="ECO:0000256" key="3">
    <source>
        <dbReference type="ARBA" id="ARBA00022448"/>
    </source>
</evidence>
<feature type="transmembrane region" description="Helical" evidence="11">
    <location>
        <begin position="95"/>
        <end position="115"/>
    </location>
</feature>
<dbReference type="GeneID" id="68120451"/>
<dbReference type="InterPro" id="IPR018108">
    <property type="entry name" value="MCP_transmembrane"/>
</dbReference>
<dbReference type="Pfam" id="PF00153">
    <property type="entry name" value="Mito_carr"/>
    <property type="match status" value="3"/>
</dbReference>
<feature type="repeat" description="Solcar" evidence="8">
    <location>
        <begin position="130"/>
        <end position="209"/>
    </location>
</feature>
<evidence type="ECO:0000313" key="12">
    <source>
        <dbReference type="EMBL" id="KAF0980753.1"/>
    </source>
</evidence>
<dbReference type="VEuPathDB" id="AmoebaDB:NfTy_036370"/>
<keyword evidence="6" id="KW-0496">Mitochondrion</keyword>
<dbReference type="InterPro" id="IPR023395">
    <property type="entry name" value="MCP_dom_sf"/>
</dbReference>
<reference evidence="12 13" key="1">
    <citation type="journal article" date="2019" name="Sci. Rep.">
        <title>Nanopore sequencing improves the draft genome of the human pathogenic amoeba Naegleria fowleri.</title>
        <authorList>
            <person name="Liechti N."/>
            <person name="Schurch N."/>
            <person name="Bruggmann R."/>
            <person name="Wittwer M."/>
        </authorList>
    </citation>
    <scope>NUCLEOTIDE SEQUENCE [LARGE SCALE GENOMIC DNA]</scope>
    <source>
        <strain evidence="12 13">ATCC 30894</strain>
    </source>
</reference>
<dbReference type="VEuPathDB" id="AmoebaDB:FDP41_013236"/>
<feature type="compositionally biased region" description="Pro residues" evidence="10">
    <location>
        <begin position="25"/>
        <end position="39"/>
    </location>
</feature>
<accession>A0A6A5BRQ9</accession>
<dbReference type="EMBL" id="VFQX01000017">
    <property type="protein sequence ID" value="KAF0980753.1"/>
    <property type="molecule type" value="Genomic_DNA"/>
</dbReference>
<keyword evidence="3 9" id="KW-0813">Transport</keyword>
<name>A0A6A5BRQ9_NAEFO</name>